<dbReference type="Proteomes" id="UP000499080">
    <property type="component" value="Unassembled WGS sequence"/>
</dbReference>
<proteinExistence type="predicted"/>
<sequence>MHPHTTKTPPPPCVAVPTKFLGLCVFLNFSSPLYYTQIADKNVTFSLVCQQDAIPVRYGLIYHSCREEKSYLSVFLTRKNVLLAGRPCTPADIRIRRTVSS</sequence>
<evidence type="ECO:0000313" key="1">
    <source>
        <dbReference type="EMBL" id="GBM81105.1"/>
    </source>
</evidence>
<organism evidence="1 2">
    <name type="scientific">Araneus ventricosus</name>
    <name type="common">Orbweaver spider</name>
    <name type="synonym">Epeira ventricosa</name>
    <dbReference type="NCBI Taxonomy" id="182803"/>
    <lineage>
        <taxon>Eukaryota</taxon>
        <taxon>Metazoa</taxon>
        <taxon>Ecdysozoa</taxon>
        <taxon>Arthropoda</taxon>
        <taxon>Chelicerata</taxon>
        <taxon>Arachnida</taxon>
        <taxon>Araneae</taxon>
        <taxon>Araneomorphae</taxon>
        <taxon>Entelegynae</taxon>
        <taxon>Araneoidea</taxon>
        <taxon>Araneidae</taxon>
        <taxon>Araneus</taxon>
    </lineage>
</organism>
<keyword evidence="2" id="KW-1185">Reference proteome</keyword>
<name>A0A4Y2ITZ2_ARAVE</name>
<gene>
    <name evidence="1" type="ORF">AVEN_235559_1</name>
</gene>
<accession>A0A4Y2ITZ2</accession>
<reference evidence="1 2" key="1">
    <citation type="journal article" date="2019" name="Sci. Rep.">
        <title>Orb-weaving spider Araneus ventricosus genome elucidates the spidroin gene catalogue.</title>
        <authorList>
            <person name="Kono N."/>
            <person name="Nakamura H."/>
            <person name="Ohtoshi R."/>
            <person name="Moran D.A.P."/>
            <person name="Shinohara A."/>
            <person name="Yoshida Y."/>
            <person name="Fujiwara M."/>
            <person name="Mori M."/>
            <person name="Tomita M."/>
            <person name="Arakawa K."/>
        </authorList>
    </citation>
    <scope>NUCLEOTIDE SEQUENCE [LARGE SCALE GENOMIC DNA]</scope>
</reference>
<comment type="caution">
    <text evidence="1">The sequence shown here is derived from an EMBL/GenBank/DDBJ whole genome shotgun (WGS) entry which is preliminary data.</text>
</comment>
<dbReference type="EMBL" id="BGPR01002923">
    <property type="protein sequence ID" value="GBM81105.1"/>
    <property type="molecule type" value="Genomic_DNA"/>
</dbReference>
<dbReference type="AlphaFoldDB" id="A0A4Y2ITZ2"/>
<evidence type="ECO:0000313" key="2">
    <source>
        <dbReference type="Proteomes" id="UP000499080"/>
    </source>
</evidence>
<protein>
    <submittedName>
        <fullName evidence="1">Uncharacterized protein</fullName>
    </submittedName>
</protein>